<dbReference type="SMART" id="SM00180">
    <property type="entry name" value="EGF_Lam"/>
    <property type="match status" value="1"/>
</dbReference>
<feature type="domain" description="EGF-like" evidence="1">
    <location>
        <begin position="21"/>
        <end position="32"/>
    </location>
</feature>
<dbReference type="InterPro" id="IPR002049">
    <property type="entry name" value="LE_dom"/>
</dbReference>
<accession>H2YNW3</accession>
<sequence>MGCKPCNCRNNGPCNRMNGQCECPPGITGVQCDQCELARHILPPGARECERCGTCTDDLLDEIEPMTDEVRTAFLQLANISVGVHAYRRLQDVQNMIQTVINNTMIEEGFMTGTKTDVGNLLGGGLADLGEMVSGSGADIDGSGMFSGPAGPRGLTQPPSFSDIFLVISHGEAAVSEMCNHTEILLGIVTETENVTMNGLANAMALEN</sequence>
<dbReference type="STRING" id="51511.ENSCSAVP00000007021"/>
<reference evidence="2" key="2">
    <citation type="submission" date="2025-08" db="UniProtKB">
        <authorList>
            <consortium name="Ensembl"/>
        </authorList>
    </citation>
    <scope>IDENTIFICATION</scope>
</reference>
<keyword evidence="3" id="KW-1185">Reference proteome</keyword>
<dbReference type="CDD" id="cd00055">
    <property type="entry name" value="EGF_Lam"/>
    <property type="match status" value="1"/>
</dbReference>
<name>H2YNW3_CIOSA</name>
<proteinExistence type="predicted"/>
<evidence type="ECO:0000313" key="3">
    <source>
        <dbReference type="Proteomes" id="UP000007875"/>
    </source>
</evidence>
<dbReference type="InParanoid" id="H2YNW3"/>
<dbReference type="HOGENOM" id="CLU_1323509_0_0_1"/>
<dbReference type="Ensembl" id="ENSCSAVT00000007111.1">
    <property type="protein sequence ID" value="ENSCSAVP00000007021.1"/>
    <property type="gene ID" value="ENSCSAVG00000004197.1"/>
</dbReference>
<dbReference type="PROSITE" id="PS00022">
    <property type="entry name" value="EGF_1"/>
    <property type="match status" value="1"/>
</dbReference>
<reference evidence="2" key="3">
    <citation type="submission" date="2025-09" db="UniProtKB">
        <authorList>
            <consortium name="Ensembl"/>
        </authorList>
    </citation>
    <scope>IDENTIFICATION</scope>
</reference>
<evidence type="ECO:0000259" key="1">
    <source>
        <dbReference type="PROSITE" id="PS00022"/>
    </source>
</evidence>
<reference evidence="3" key="1">
    <citation type="submission" date="2003-08" db="EMBL/GenBank/DDBJ databases">
        <authorList>
            <person name="Birren B."/>
            <person name="Nusbaum C."/>
            <person name="Abebe A."/>
            <person name="Abouelleil A."/>
            <person name="Adekoya E."/>
            <person name="Ait-zahra M."/>
            <person name="Allen N."/>
            <person name="Allen T."/>
            <person name="An P."/>
            <person name="Anderson M."/>
            <person name="Anderson S."/>
            <person name="Arachchi H."/>
            <person name="Armbruster J."/>
            <person name="Bachantsang P."/>
            <person name="Baldwin J."/>
            <person name="Barry A."/>
            <person name="Bayul T."/>
            <person name="Blitshsteyn B."/>
            <person name="Bloom T."/>
            <person name="Blye J."/>
            <person name="Boguslavskiy L."/>
            <person name="Borowsky M."/>
            <person name="Boukhgalter B."/>
            <person name="Brunache A."/>
            <person name="Butler J."/>
            <person name="Calixte N."/>
            <person name="Calvo S."/>
            <person name="Camarata J."/>
            <person name="Campo K."/>
            <person name="Chang J."/>
            <person name="Cheshatsang Y."/>
            <person name="Citroen M."/>
            <person name="Collymore A."/>
            <person name="Considine T."/>
            <person name="Cook A."/>
            <person name="Cooke P."/>
            <person name="Corum B."/>
            <person name="Cuomo C."/>
            <person name="David R."/>
            <person name="Dawoe T."/>
            <person name="Degray S."/>
            <person name="Dodge S."/>
            <person name="Dooley K."/>
            <person name="Dorje P."/>
            <person name="Dorjee K."/>
            <person name="Dorris L."/>
            <person name="Duffey N."/>
            <person name="Dupes A."/>
            <person name="Elkins T."/>
            <person name="Engels R."/>
            <person name="Erickson J."/>
            <person name="Farina A."/>
            <person name="Faro S."/>
            <person name="Ferreira P."/>
            <person name="Fischer H."/>
            <person name="Fitzgerald M."/>
            <person name="Foley K."/>
            <person name="Gage D."/>
            <person name="Galagan J."/>
            <person name="Gearin G."/>
            <person name="Gnerre S."/>
            <person name="Gnirke A."/>
            <person name="Goyette A."/>
            <person name="Graham J."/>
            <person name="Grandbois E."/>
            <person name="Gyaltsen K."/>
            <person name="Hafez N."/>
            <person name="Hagopian D."/>
            <person name="Hagos B."/>
            <person name="Hall J."/>
            <person name="Hatcher B."/>
            <person name="Heller A."/>
            <person name="Higgins H."/>
            <person name="Honan T."/>
            <person name="Horn A."/>
            <person name="Houde N."/>
            <person name="Hughes L."/>
            <person name="Hulme W."/>
            <person name="Husby E."/>
            <person name="Iliev I."/>
            <person name="Jaffe D."/>
            <person name="Jones C."/>
            <person name="Kamal M."/>
            <person name="Kamat A."/>
            <person name="Kamvysselis M."/>
            <person name="Karlsson E."/>
            <person name="Kells C."/>
            <person name="Kieu A."/>
            <person name="Kisner P."/>
            <person name="Kodira C."/>
            <person name="Kulbokas E."/>
            <person name="Labutti K."/>
            <person name="Lama D."/>
            <person name="Landers T."/>
            <person name="Leger J."/>
            <person name="Levine S."/>
            <person name="Lewis D."/>
            <person name="Lewis T."/>
            <person name="Lindblad-toh K."/>
            <person name="Liu X."/>
            <person name="Lokyitsang T."/>
            <person name="Lokyitsang Y."/>
            <person name="Lucien O."/>
            <person name="Lui A."/>
            <person name="Ma L.J."/>
            <person name="Mabbitt R."/>
            <person name="Macdonald J."/>
            <person name="Maclean C."/>
            <person name="Major J."/>
            <person name="Manning J."/>
            <person name="Marabella R."/>
            <person name="Maru K."/>
            <person name="Matthews C."/>
            <person name="Mauceli E."/>
            <person name="Mccarthy M."/>
            <person name="Mcdonough S."/>
            <person name="Mcghee T."/>
            <person name="Meldrim J."/>
            <person name="Meneus L."/>
            <person name="Mesirov J."/>
            <person name="Mihalev A."/>
            <person name="Mihova T."/>
            <person name="Mikkelsen T."/>
            <person name="Mlenga V."/>
            <person name="Moru K."/>
            <person name="Mozes J."/>
            <person name="Mulrain L."/>
            <person name="Munson G."/>
            <person name="Naylor J."/>
            <person name="Newes C."/>
            <person name="Nguyen C."/>
            <person name="Nguyen N."/>
            <person name="Nguyen T."/>
            <person name="Nicol R."/>
            <person name="Nielsen C."/>
            <person name="Nizzari M."/>
            <person name="Norbu C."/>
            <person name="Norbu N."/>
            <person name="O'donnell P."/>
            <person name="Okoawo O."/>
            <person name="O'leary S."/>
            <person name="Omotosho B."/>
            <person name="O'neill K."/>
            <person name="Osman S."/>
            <person name="Parker S."/>
            <person name="Perrin D."/>
            <person name="Phunkhang P."/>
            <person name="Piqani B."/>
            <person name="Purcell S."/>
            <person name="Rachupka T."/>
            <person name="Ramasamy U."/>
            <person name="Rameau R."/>
            <person name="Ray V."/>
            <person name="Raymond C."/>
            <person name="Retta R."/>
            <person name="Richardson S."/>
            <person name="Rise C."/>
            <person name="Rodriguez J."/>
            <person name="Rogers J."/>
            <person name="Rogov P."/>
            <person name="Rutman M."/>
            <person name="Schupbach R."/>
            <person name="Seaman C."/>
            <person name="Settipalli S."/>
            <person name="Sharpe T."/>
            <person name="Sheridan J."/>
            <person name="Sherpa N."/>
            <person name="Shi J."/>
            <person name="Smirnov S."/>
            <person name="Smith C."/>
            <person name="Sougnez C."/>
            <person name="Spencer B."/>
            <person name="Stalker J."/>
            <person name="Stange-thomann N."/>
            <person name="Stavropoulos S."/>
            <person name="Stetson K."/>
            <person name="Stone C."/>
            <person name="Stone S."/>
            <person name="Stubbs M."/>
            <person name="Talamas J."/>
            <person name="Tchuinga P."/>
            <person name="Tenzing P."/>
            <person name="Tesfaye S."/>
            <person name="Theodore J."/>
            <person name="Thoulutsang Y."/>
            <person name="Topham K."/>
            <person name="Towey S."/>
            <person name="Tsamla T."/>
            <person name="Tsomo N."/>
            <person name="Vallee D."/>
            <person name="Vassiliev H."/>
            <person name="Venkataraman V."/>
            <person name="Vinson J."/>
            <person name="Vo A."/>
            <person name="Wade C."/>
            <person name="Wang S."/>
            <person name="Wangchuk T."/>
            <person name="Wangdi T."/>
            <person name="Whittaker C."/>
            <person name="Wilkinson J."/>
            <person name="Wu Y."/>
            <person name="Wyman D."/>
            <person name="Yadav S."/>
            <person name="Yang S."/>
            <person name="Yang X."/>
            <person name="Yeager S."/>
            <person name="Yee E."/>
            <person name="Young G."/>
            <person name="Zainoun J."/>
            <person name="Zembeck L."/>
            <person name="Zimmer A."/>
            <person name="Zody M."/>
            <person name="Lander E."/>
        </authorList>
    </citation>
    <scope>NUCLEOTIDE SEQUENCE [LARGE SCALE GENOMIC DNA]</scope>
</reference>
<dbReference type="AlphaFoldDB" id="H2YNW3"/>
<dbReference type="Proteomes" id="UP000007875">
    <property type="component" value="Unassembled WGS sequence"/>
</dbReference>
<organism evidence="2 3">
    <name type="scientific">Ciona savignyi</name>
    <name type="common">Pacific transparent sea squirt</name>
    <dbReference type="NCBI Taxonomy" id="51511"/>
    <lineage>
        <taxon>Eukaryota</taxon>
        <taxon>Metazoa</taxon>
        <taxon>Chordata</taxon>
        <taxon>Tunicata</taxon>
        <taxon>Ascidiacea</taxon>
        <taxon>Phlebobranchia</taxon>
        <taxon>Cionidae</taxon>
        <taxon>Ciona</taxon>
    </lineage>
</organism>
<dbReference type="InterPro" id="IPR000742">
    <property type="entry name" value="EGF"/>
</dbReference>
<evidence type="ECO:0000313" key="2">
    <source>
        <dbReference type="Ensembl" id="ENSCSAVP00000007021.1"/>
    </source>
</evidence>
<protein>
    <recommendedName>
        <fullName evidence="1">EGF-like domain-containing protein</fullName>
    </recommendedName>
</protein>
<dbReference type="Pfam" id="PF00053">
    <property type="entry name" value="EGF_laminin"/>
    <property type="match status" value="1"/>
</dbReference>